<evidence type="ECO:0000256" key="6">
    <source>
        <dbReference type="ARBA" id="ARBA00023136"/>
    </source>
</evidence>
<dbReference type="STRING" id="568069.A0A1J1IVH0"/>
<feature type="transmembrane region" description="Helical" evidence="9">
    <location>
        <begin position="769"/>
        <end position="787"/>
    </location>
</feature>
<dbReference type="CDD" id="cd17336">
    <property type="entry name" value="MFS_SLCO_OATP"/>
    <property type="match status" value="2"/>
</dbReference>
<evidence type="ECO:0000256" key="4">
    <source>
        <dbReference type="ARBA" id="ARBA00022692"/>
    </source>
</evidence>
<comment type="subcellular location">
    <subcellularLocation>
        <location evidence="1">Cell membrane</location>
        <topology evidence="1">Multi-pass membrane protein</topology>
    </subcellularLocation>
</comment>
<dbReference type="InterPro" id="IPR004156">
    <property type="entry name" value="OATP"/>
</dbReference>
<evidence type="ECO:0000313" key="12">
    <source>
        <dbReference type="Proteomes" id="UP000183832"/>
    </source>
</evidence>
<feature type="transmembrane region" description="Helical" evidence="9">
    <location>
        <begin position="1348"/>
        <end position="1370"/>
    </location>
</feature>
<feature type="transmembrane region" description="Helical" evidence="9">
    <location>
        <begin position="639"/>
        <end position="662"/>
    </location>
</feature>
<feature type="transmembrane region" description="Helical" evidence="9">
    <location>
        <begin position="1109"/>
        <end position="1132"/>
    </location>
</feature>
<dbReference type="PANTHER" id="PTHR11388:SF76">
    <property type="entry name" value="SOLUTE CARRIER ORGANIC ANION TRANSPORTER FAMILY MEMBER"/>
    <property type="match status" value="1"/>
</dbReference>
<dbReference type="Gene3D" id="1.20.1250.20">
    <property type="entry name" value="MFS general substrate transporter like domains"/>
    <property type="match status" value="2"/>
</dbReference>
<feature type="transmembrane region" description="Helical" evidence="9">
    <location>
        <begin position="255"/>
        <end position="273"/>
    </location>
</feature>
<comment type="similarity">
    <text evidence="2">Belongs to the organo anion transporter (TC 2.A.60) family.</text>
</comment>
<keyword evidence="6 9" id="KW-0472">Membrane</keyword>
<feature type="transmembrane region" description="Helical" evidence="9">
    <location>
        <begin position="807"/>
        <end position="824"/>
    </location>
</feature>
<evidence type="ECO:0000256" key="7">
    <source>
        <dbReference type="ARBA" id="ARBA00023157"/>
    </source>
</evidence>
<feature type="transmembrane region" description="Helical" evidence="9">
    <location>
        <begin position="586"/>
        <end position="607"/>
    </location>
</feature>
<feature type="transmembrane region" description="Helical" evidence="9">
    <location>
        <begin position="1259"/>
        <end position="1283"/>
    </location>
</feature>
<feature type="transmembrane region" description="Helical" evidence="9">
    <location>
        <begin position="1139"/>
        <end position="1160"/>
    </location>
</feature>
<keyword evidence="7" id="KW-1015">Disulfide bond</keyword>
<dbReference type="InterPro" id="IPR036058">
    <property type="entry name" value="Kazal_dom_sf"/>
</dbReference>
<evidence type="ECO:0000256" key="1">
    <source>
        <dbReference type="ARBA" id="ARBA00004651"/>
    </source>
</evidence>
<dbReference type="SUPFAM" id="SSF103473">
    <property type="entry name" value="MFS general substrate transporter"/>
    <property type="match status" value="3"/>
</dbReference>
<keyword evidence="3" id="KW-1003">Cell membrane</keyword>
<dbReference type="Pfam" id="PF03137">
    <property type="entry name" value="OATP"/>
    <property type="match status" value="2"/>
</dbReference>
<name>A0A1J1IVH0_9DIPT</name>
<keyword evidence="12" id="KW-1185">Reference proteome</keyword>
<evidence type="ECO:0000256" key="3">
    <source>
        <dbReference type="ARBA" id="ARBA00022475"/>
    </source>
</evidence>
<evidence type="ECO:0000256" key="2">
    <source>
        <dbReference type="ARBA" id="ARBA00009657"/>
    </source>
</evidence>
<evidence type="ECO:0000256" key="8">
    <source>
        <dbReference type="SAM" id="MobiDB-lite"/>
    </source>
</evidence>
<feature type="transmembrane region" description="Helical" evidence="9">
    <location>
        <begin position="438"/>
        <end position="457"/>
    </location>
</feature>
<feature type="transmembrane region" description="Helical" evidence="9">
    <location>
        <begin position="210"/>
        <end position="234"/>
    </location>
</feature>
<feature type="transmembrane region" description="Helical" evidence="9">
    <location>
        <begin position="1000"/>
        <end position="1020"/>
    </location>
</feature>
<feature type="transmembrane region" description="Helical" evidence="9">
    <location>
        <begin position="836"/>
        <end position="858"/>
    </location>
</feature>
<feature type="region of interest" description="Disordered" evidence="8">
    <location>
        <begin position="1385"/>
        <end position="1405"/>
    </location>
</feature>
<dbReference type="PROSITE" id="PS51465">
    <property type="entry name" value="KAZAL_2"/>
    <property type="match status" value="1"/>
</dbReference>
<keyword evidence="4 9" id="KW-0812">Transmembrane</keyword>
<dbReference type="InterPro" id="IPR002350">
    <property type="entry name" value="Kazal_dom"/>
</dbReference>
<feature type="transmembrane region" description="Helical" evidence="9">
    <location>
        <begin position="64"/>
        <end position="83"/>
    </location>
</feature>
<accession>A0A1J1IVH0</accession>
<feature type="transmembrane region" description="Helical" evidence="9">
    <location>
        <begin position="1070"/>
        <end position="1089"/>
    </location>
</feature>
<dbReference type="OrthoDB" id="5062115at2759"/>
<feature type="transmembrane region" description="Helical" evidence="9">
    <location>
        <begin position="913"/>
        <end position="941"/>
    </location>
</feature>
<dbReference type="EMBL" id="CVRI01000059">
    <property type="protein sequence ID" value="CRL03580.1"/>
    <property type="molecule type" value="Genomic_DNA"/>
</dbReference>
<feature type="transmembrane region" description="Helical" evidence="9">
    <location>
        <begin position="131"/>
        <end position="153"/>
    </location>
</feature>
<dbReference type="GO" id="GO:0043252">
    <property type="term" value="P:sodium-independent organic anion transport"/>
    <property type="evidence" value="ECO:0007669"/>
    <property type="project" value="TreeGrafter"/>
</dbReference>
<organism evidence="11 12">
    <name type="scientific">Clunio marinus</name>
    <dbReference type="NCBI Taxonomy" id="568069"/>
    <lineage>
        <taxon>Eukaryota</taxon>
        <taxon>Metazoa</taxon>
        <taxon>Ecdysozoa</taxon>
        <taxon>Arthropoda</taxon>
        <taxon>Hexapoda</taxon>
        <taxon>Insecta</taxon>
        <taxon>Pterygota</taxon>
        <taxon>Neoptera</taxon>
        <taxon>Endopterygota</taxon>
        <taxon>Diptera</taxon>
        <taxon>Nematocera</taxon>
        <taxon>Chironomoidea</taxon>
        <taxon>Chironomidae</taxon>
        <taxon>Clunio</taxon>
    </lineage>
</organism>
<proteinExistence type="inferred from homology"/>
<protein>
    <submittedName>
        <fullName evidence="11">CLUMA_CG016232, isoform A</fullName>
    </submittedName>
</protein>
<evidence type="ECO:0000256" key="5">
    <source>
        <dbReference type="ARBA" id="ARBA00022989"/>
    </source>
</evidence>
<feature type="transmembrane region" description="Helical" evidence="9">
    <location>
        <begin position="364"/>
        <end position="386"/>
    </location>
</feature>
<feature type="transmembrane region" description="Helical" evidence="9">
    <location>
        <begin position="293"/>
        <end position="313"/>
    </location>
</feature>
<feature type="transmembrane region" description="Helical" evidence="9">
    <location>
        <begin position="1295"/>
        <end position="1320"/>
    </location>
</feature>
<evidence type="ECO:0000256" key="9">
    <source>
        <dbReference type="SAM" id="Phobius"/>
    </source>
</evidence>
<feature type="domain" description="Kazal-like" evidence="10">
    <location>
        <begin position="1174"/>
        <end position="1230"/>
    </location>
</feature>
<gene>
    <name evidence="11" type="ORF">CLUMA_CG016232</name>
</gene>
<dbReference type="InterPro" id="IPR036259">
    <property type="entry name" value="MFS_trans_sf"/>
</dbReference>
<dbReference type="PANTHER" id="PTHR11388">
    <property type="entry name" value="ORGANIC ANION TRANSPORTER"/>
    <property type="match status" value="1"/>
</dbReference>
<evidence type="ECO:0000259" key="10">
    <source>
        <dbReference type="PROSITE" id="PS51465"/>
    </source>
</evidence>
<feature type="transmembrane region" description="Helical" evidence="9">
    <location>
        <begin position="406"/>
        <end position="426"/>
    </location>
</feature>
<dbReference type="Proteomes" id="UP000183832">
    <property type="component" value="Unassembled WGS sequence"/>
</dbReference>
<feature type="transmembrane region" description="Helical" evidence="9">
    <location>
        <begin position="103"/>
        <end position="124"/>
    </location>
</feature>
<keyword evidence="5 9" id="KW-1133">Transmembrane helix</keyword>
<dbReference type="NCBIfam" id="TIGR00805">
    <property type="entry name" value="oat"/>
    <property type="match status" value="2"/>
</dbReference>
<feature type="transmembrane region" description="Helical" evidence="9">
    <location>
        <begin position="550"/>
        <end position="574"/>
    </location>
</feature>
<sequence length="1405" mass="157054">MAKKMSNENGTAKAPENSPLIFDEKLLESDNEEIYRNYPLSDDTTCGIGFVRGKFLQIFANKKAFVFFYGIVGSIFSATYAYFNGTITTIEKRYKIPSRNTGFISTGNDISSLFISAILAYYAGKGHRPRWIAFGLFAIVAFCMLTSLPHFLYGPGDQALSLTKEFGAQENDLATMKVLEKERQKTLCKTNTTDGVAECEAEEGVFMPQVLLFLGQLIAGVGQSLYYTLGAAYIDDNVKKSKTPALISLSYFLRLLGPAGGYALASFCLKIYISPELTPTINNSDPRWLGAWWLGWLILGSTLFSFAFVMCMFPKELPRAAVRKRIALERRKRGMKNLEPEKEPDDVPASFSDMIVTFKRLLKNVIFVLNNVASVFYYFGYMPYWIFTPKYIETQYKQSASTSSMVTGTVALVFSAIGVLSSGIVISKFKPRARYLAIWNVFVGALSVLGMISYAFLGCTESEQSVVINNPLSGVSSCNSDCHCDYIFEDCACISNTTKANIESFTLPSSIENKEESETTSSDVYTTLTNFITGGSAKDGACPVNCKKQFYMFLAVVCFIKFCGATGRASNFLVSVRCVEERDKTVAMGFGLMFMCLFSFIPSPIFFGTLLDKTCLVWGKTCGRKGNCWLYDGEVLRYWMNFIAAGFVAMGVIFDTGVWYYVKDLKIFDEEVKNKELELADKEDEVQMEKPMITSSSFISSHQLIKMLSCEKIENLKMEKKLEAEVFLNGESENLKVSNDKYDDEDYDTTCGFGFFKGKFIQKLASKKSFLVTYSLTHMLINAAAHYYSATITTLEKHYKFTSAQTAYIAIVFDVVATIVSLIAPHYCSRSHSPRWMGVAVVLYAFSCFVFILPYILYGAGNDALSLTEEFGDDIYANSSLEFVHQKKMSELCYENKTRDDCLENNNEGDTHLIATIILMIGNGFHGIGGALFFVLGMVYIDDNVKKSKVPLLYSLTSFIKYLSPAIGYNLASFVLKFYVTPTLHPKINDQDPRWIGAWWIGYIVFIVVLLILAPIIAMFPKRLPRAALRKKQELLEKLKKIDETTKEIADKSSKSLMKAFKRLLSNKTYVCNSMAGIFYCFGYVPFFFFQAKYIQIHFLFSASKANMITGTVSLIFAAVGLLVAGVVITIFKPRARSLAMWNIISSSISVIGIIAYGFFSCAGNHNNIMMENSKSDLFCNTNCNCDYVKYAPICGENNLTYISSCHAGCTNEMTFENGTNLFTNCRCINSTLSNESLNVGGGGTATPGACAIDCFSKFLAFFFFLCLNKFLGGTEGCVNFLLGMRCVKEKDKATAMGFSTAVYSFFGVVPSPIIFGWLIDRSCIYWGKTCSAKGNCWLYDTEKMRYTFNMVSAASVFIGTLWDVGTWYYSKNIEIFDKKTLNKSHDDGETSNKSDNDGEVFEKK</sequence>
<dbReference type="GO" id="GO:0016323">
    <property type="term" value="C:basolateral plasma membrane"/>
    <property type="evidence" value="ECO:0007669"/>
    <property type="project" value="TreeGrafter"/>
</dbReference>
<dbReference type="SUPFAM" id="SSF100895">
    <property type="entry name" value="Kazal-type serine protease inhibitors"/>
    <property type="match status" value="1"/>
</dbReference>
<reference evidence="11 12" key="1">
    <citation type="submission" date="2015-04" db="EMBL/GenBank/DDBJ databases">
        <authorList>
            <person name="Syromyatnikov M.Y."/>
            <person name="Popov V.N."/>
        </authorList>
    </citation>
    <scope>NUCLEOTIDE SEQUENCE [LARGE SCALE GENOMIC DNA]</scope>
</reference>
<dbReference type="Pfam" id="PF07648">
    <property type="entry name" value="Kazal_2"/>
    <property type="match status" value="1"/>
</dbReference>
<evidence type="ECO:0000313" key="11">
    <source>
        <dbReference type="EMBL" id="CRL03580.1"/>
    </source>
</evidence>
<dbReference type="GO" id="GO:0015347">
    <property type="term" value="F:sodium-independent organic anion transmembrane transporter activity"/>
    <property type="evidence" value="ECO:0007669"/>
    <property type="project" value="TreeGrafter"/>
</dbReference>